<comment type="caution">
    <text evidence="1">The sequence shown here is derived from an EMBL/GenBank/DDBJ whole genome shotgun (WGS) entry which is preliminary data.</text>
</comment>
<evidence type="ECO:0000313" key="1">
    <source>
        <dbReference type="EMBL" id="MBD2841268.1"/>
    </source>
</evidence>
<accession>A0ABR8KLH7</accession>
<protein>
    <submittedName>
        <fullName evidence="1">Uncharacterized protein</fullName>
    </submittedName>
</protein>
<organism evidence="1 2">
    <name type="scientific">Erythrobacter rubeus</name>
    <dbReference type="NCBI Taxonomy" id="2760803"/>
    <lineage>
        <taxon>Bacteria</taxon>
        <taxon>Pseudomonadati</taxon>
        <taxon>Pseudomonadota</taxon>
        <taxon>Alphaproteobacteria</taxon>
        <taxon>Sphingomonadales</taxon>
        <taxon>Erythrobacteraceae</taxon>
        <taxon>Erythrobacter/Porphyrobacter group</taxon>
        <taxon>Erythrobacter</taxon>
    </lineage>
</organism>
<dbReference type="EMBL" id="JACXLC010000001">
    <property type="protein sequence ID" value="MBD2841268.1"/>
    <property type="molecule type" value="Genomic_DNA"/>
</dbReference>
<dbReference type="RefSeq" id="WP_190786824.1">
    <property type="nucleotide sequence ID" value="NZ_JACXLC010000001.1"/>
</dbReference>
<keyword evidence="2" id="KW-1185">Reference proteome</keyword>
<dbReference type="Proteomes" id="UP000635384">
    <property type="component" value="Unassembled WGS sequence"/>
</dbReference>
<gene>
    <name evidence="1" type="ORF">IB285_03245</name>
</gene>
<reference evidence="1 2" key="1">
    <citation type="submission" date="2020-09" db="EMBL/GenBank/DDBJ databases">
        <authorList>
            <person name="Yoon J.-W."/>
        </authorList>
    </citation>
    <scope>NUCLEOTIDE SEQUENCE [LARGE SCALE GENOMIC DNA]</scope>
    <source>
        <strain evidence="1 2">KMU-140</strain>
    </source>
</reference>
<sequence>MQPREFQRIARKRDAGEAADMALIMDVAAVRQIGDKYELLSIDLRYTSLETRAILDSAGIDISGRGDIGGGSGGRRGGTNPNLIVVQLDEQAFSDILNVTQPLVQGEIRPEDGAGIVVEGTREKELVRPSLEALRTYFRNRRVVVRGKPKLDVALVGARRDFRRKQVTLMVDNADDIVLLPRYNEDGEPVLSGPD</sequence>
<evidence type="ECO:0000313" key="2">
    <source>
        <dbReference type="Proteomes" id="UP000635384"/>
    </source>
</evidence>
<proteinExistence type="predicted"/>
<name>A0ABR8KLH7_9SPHN</name>